<name>A0ABS7Y1N8_9FLAO</name>
<proteinExistence type="predicted"/>
<comment type="caution">
    <text evidence="1">The sequence shown here is derived from an EMBL/GenBank/DDBJ whole genome shotgun (WGS) entry which is preliminary data.</text>
</comment>
<keyword evidence="2" id="KW-1185">Reference proteome</keyword>
<accession>A0ABS7Y1N8</accession>
<gene>
    <name evidence="1" type="ORF">LBV24_11515</name>
</gene>
<dbReference type="Proteomes" id="UP001198402">
    <property type="component" value="Unassembled WGS sequence"/>
</dbReference>
<evidence type="ECO:0000313" key="1">
    <source>
        <dbReference type="EMBL" id="MCA0153849.1"/>
    </source>
</evidence>
<evidence type="ECO:0000313" key="2">
    <source>
        <dbReference type="Proteomes" id="UP001198402"/>
    </source>
</evidence>
<reference evidence="2" key="1">
    <citation type="submission" date="2023-07" db="EMBL/GenBank/DDBJ databases">
        <authorList>
            <person name="Yue Y."/>
        </authorList>
    </citation>
    <scope>NUCLEOTIDE SEQUENCE [LARGE SCALE GENOMIC DNA]</scope>
    <source>
        <strain evidence="2">2Y89</strain>
    </source>
</reference>
<protein>
    <submittedName>
        <fullName evidence="1">Uncharacterized protein</fullName>
    </submittedName>
</protein>
<organism evidence="1 2">
    <name type="scientific">Winogradskyella vincentii</name>
    <dbReference type="NCBI Taxonomy" id="2877122"/>
    <lineage>
        <taxon>Bacteria</taxon>
        <taxon>Pseudomonadati</taxon>
        <taxon>Bacteroidota</taxon>
        <taxon>Flavobacteriia</taxon>
        <taxon>Flavobacteriales</taxon>
        <taxon>Flavobacteriaceae</taxon>
        <taxon>Winogradskyella</taxon>
    </lineage>
</organism>
<dbReference type="EMBL" id="JAIUJS010000006">
    <property type="protein sequence ID" value="MCA0153849.1"/>
    <property type="molecule type" value="Genomic_DNA"/>
</dbReference>
<sequence>MKYYLFSFLTIMFFYQVSGQNSNKFMGVIKIQDTLIITYKVDFEESNGIISGYSLTDFGGEHETKSRIEGKYDNVRNLLSFKEVELIYTKSTFSEEDFCNIHLEPIKFKIGSNKLMGSFKGLFNDGTECISGEIAMNSVERIDKRVSKFTKQIEKSNRVPDSLKLKLKNTKLLDTINLNVLKKNETTSIITRAKTLRVAVYDGGQIDDDIITIKKNGKTILSKYRITSERKIIEVNMDAQKVQLTIHSDSEGSIGSNTAIVEFVDGINTIKTMTNLKMGEITRIDLIKK</sequence>
<dbReference type="RefSeq" id="WP_224478810.1">
    <property type="nucleotide sequence ID" value="NZ_JAIUJS010000006.1"/>
</dbReference>